<dbReference type="Proteomes" id="UP000887159">
    <property type="component" value="Unassembled WGS sequence"/>
</dbReference>
<keyword evidence="3" id="KW-1185">Reference proteome</keyword>
<proteinExistence type="predicted"/>
<evidence type="ECO:0000313" key="3">
    <source>
        <dbReference type="Proteomes" id="UP000887159"/>
    </source>
</evidence>
<gene>
    <name evidence="2" type="ORF">TNCV_1168991</name>
</gene>
<feature type="region of interest" description="Disordered" evidence="1">
    <location>
        <begin position="17"/>
        <end position="36"/>
    </location>
</feature>
<reference evidence="2" key="1">
    <citation type="submission" date="2020-08" db="EMBL/GenBank/DDBJ databases">
        <title>Multicomponent nature underlies the extraordinary mechanical properties of spider dragline silk.</title>
        <authorList>
            <person name="Kono N."/>
            <person name="Nakamura H."/>
            <person name="Mori M."/>
            <person name="Yoshida Y."/>
            <person name="Ohtoshi R."/>
            <person name="Malay A.D."/>
            <person name="Moran D.A.P."/>
            <person name="Tomita M."/>
            <person name="Numata K."/>
            <person name="Arakawa K."/>
        </authorList>
    </citation>
    <scope>NUCLEOTIDE SEQUENCE</scope>
</reference>
<organism evidence="2 3">
    <name type="scientific">Trichonephila clavipes</name>
    <name type="common">Golden silk orbweaver</name>
    <name type="synonym">Nephila clavipes</name>
    <dbReference type="NCBI Taxonomy" id="2585209"/>
    <lineage>
        <taxon>Eukaryota</taxon>
        <taxon>Metazoa</taxon>
        <taxon>Ecdysozoa</taxon>
        <taxon>Arthropoda</taxon>
        <taxon>Chelicerata</taxon>
        <taxon>Arachnida</taxon>
        <taxon>Araneae</taxon>
        <taxon>Araneomorphae</taxon>
        <taxon>Entelegynae</taxon>
        <taxon>Araneoidea</taxon>
        <taxon>Nephilidae</taxon>
        <taxon>Trichonephila</taxon>
    </lineage>
</organism>
<name>A0A8X6VTA0_TRICX</name>
<dbReference type="EMBL" id="BMAU01021358">
    <property type="protein sequence ID" value="GFY21755.1"/>
    <property type="molecule type" value="Genomic_DNA"/>
</dbReference>
<dbReference type="AlphaFoldDB" id="A0A8X6VTA0"/>
<evidence type="ECO:0000256" key="1">
    <source>
        <dbReference type="SAM" id="MobiDB-lite"/>
    </source>
</evidence>
<accession>A0A8X6VTA0</accession>
<comment type="caution">
    <text evidence="2">The sequence shown here is derived from an EMBL/GenBank/DDBJ whole genome shotgun (WGS) entry which is preliminary data.</text>
</comment>
<evidence type="ECO:0000313" key="2">
    <source>
        <dbReference type="EMBL" id="GFY21755.1"/>
    </source>
</evidence>
<protein>
    <submittedName>
        <fullName evidence="2">Uncharacterized protein</fullName>
    </submittedName>
</protein>
<sequence length="170" mass="19211">MPPVVGLEHHTVSDYKEIHEGHGGTPRKFESWSSNKDDTRAGIPSPNFHHANGSTLSLDRFHKYFRRYTPHQIKVHEIHRGFLRLSLVLALSTMQGTVRFGSLPSQFSGSGRPTSLFPTSREDLRFNGYSEYLHAAKALYIYKHPCLLRDPYGTAVSVANRYTGLVAIDE</sequence>